<feature type="domain" description="Protein kinase" evidence="6">
    <location>
        <begin position="92"/>
        <end position="358"/>
    </location>
</feature>
<dbReference type="GO" id="GO:0005634">
    <property type="term" value="C:nucleus"/>
    <property type="evidence" value="ECO:0007669"/>
    <property type="project" value="TreeGrafter"/>
</dbReference>
<keyword evidence="3" id="KW-0547">Nucleotide-binding</keyword>
<dbReference type="AlphaFoldDB" id="A0A2T9Z755"/>
<dbReference type="GO" id="GO:0005524">
    <property type="term" value="F:ATP binding"/>
    <property type="evidence" value="ECO:0007669"/>
    <property type="project" value="UniProtKB-KW"/>
</dbReference>
<dbReference type="InterPro" id="IPR008271">
    <property type="entry name" value="Ser/Thr_kinase_AS"/>
</dbReference>
<dbReference type="GO" id="GO:0004674">
    <property type="term" value="F:protein serine/threonine kinase activity"/>
    <property type="evidence" value="ECO:0007669"/>
    <property type="project" value="UniProtKB-KW"/>
</dbReference>
<dbReference type="Gene3D" id="1.10.510.10">
    <property type="entry name" value="Transferase(Phosphotransferase) domain 1"/>
    <property type="match status" value="1"/>
</dbReference>
<keyword evidence="2" id="KW-0808">Transferase</keyword>
<dbReference type="SMART" id="SM00220">
    <property type="entry name" value="S_TKc"/>
    <property type="match status" value="1"/>
</dbReference>
<evidence type="ECO:0000313" key="8">
    <source>
        <dbReference type="Proteomes" id="UP000245609"/>
    </source>
</evidence>
<dbReference type="OrthoDB" id="6513151at2759"/>
<accession>A0A2T9Z755</accession>
<dbReference type="Pfam" id="PF00069">
    <property type="entry name" value="Pkinase"/>
    <property type="match status" value="1"/>
</dbReference>
<proteinExistence type="predicted"/>
<comment type="caution">
    <text evidence="7">The sequence shown here is derived from an EMBL/GenBank/DDBJ whole genome shotgun (WGS) entry which is preliminary data.</text>
</comment>
<dbReference type="EMBL" id="MBFS01002055">
    <property type="protein sequence ID" value="PVV00375.1"/>
    <property type="molecule type" value="Genomic_DNA"/>
</dbReference>
<evidence type="ECO:0000313" key="7">
    <source>
        <dbReference type="EMBL" id="PVV00375.1"/>
    </source>
</evidence>
<dbReference type="SUPFAM" id="SSF56112">
    <property type="entry name" value="Protein kinase-like (PK-like)"/>
    <property type="match status" value="1"/>
</dbReference>
<dbReference type="PANTHER" id="PTHR24345:SF91">
    <property type="entry name" value="SERINE_THREONINE-PROTEIN KINASE PLK4"/>
    <property type="match status" value="1"/>
</dbReference>
<organism evidence="7 8">
    <name type="scientific">Smittium megazygosporum</name>
    <dbReference type="NCBI Taxonomy" id="133381"/>
    <lineage>
        <taxon>Eukaryota</taxon>
        <taxon>Fungi</taxon>
        <taxon>Fungi incertae sedis</taxon>
        <taxon>Zoopagomycota</taxon>
        <taxon>Kickxellomycotina</taxon>
        <taxon>Harpellomycetes</taxon>
        <taxon>Harpellales</taxon>
        <taxon>Legeriomycetaceae</taxon>
        <taxon>Smittium</taxon>
    </lineage>
</organism>
<evidence type="ECO:0000256" key="1">
    <source>
        <dbReference type="ARBA" id="ARBA00022527"/>
    </source>
</evidence>
<evidence type="ECO:0000259" key="6">
    <source>
        <dbReference type="PROSITE" id="PS50011"/>
    </source>
</evidence>
<sequence length="371" mass="42264">MKSIPSNSFISPTTTLCSAAATETQRNNALQSVKNLFKRASLVRKDRKTNLKLCAKTIVQERIIKYTQESQASRSRCMLELQPPGYVSQAFGPPVKLLGSGTDGYVNLHVDPAGVKFAIKSFFCPKKRFTSLNECYEALDSEIRMSVMFNHPNIVRVYRMIYEANGYIYIVMEYCDQDLFSLISNLDSSPAERIELANYMFYQLVQAVSYLHNNAFVVHRDIKLDNICVTKDHTLKLVDFGCSVSYDPLRPFGRYGLTGSDPYIAPEIFLLANSIYDPRCTDVWAIGIVYLAMLSSRFPWEIAKVSDKNFNLFLSQKHKLLQYWVQHDPVARSLISDILSVDPSKRPNISAIKSHPFFINLHSRYSNTNDP</sequence>
<evidence type="ECO:0000256" key="5">
    <source>
        <dbReference type="ARBA" id="ARBA00022840"/>
    </source>
</evidence>
<gene>
    <name evidence="7" type="ORF">BB560_005249</name>
</gene>
<evidence type="ECO:0000256" key="3">
    <source>
        <dbReference type="ARBA" id="ARBA00022741"/>
    </source>
</evidence>
<keyword evidence="8" id="KW-1185">Reference proteome</keyword>
<dbReference type="PROSITE" id="PS00108">
    <property type="entry name" value="PROTEIN_KINASE_ST"/>
    <property type="match status" value="1"/>
</dbReference>
<keyword evidence="5" id="KW-0067">ATP-binding</keyword>
<dbReference type="PANTHER" id="PTHR24345">
    <property type="entry name" value="SERINE/THREONINE-PROTEIN KINASE PLK"/>
    <property type="match status" value="1"/>
</dbReference>
<dbReference type="Proteomes" id="UP000245609">
    <property type="component" value="Unassembled WGS sequence"/>
</dbReference>
<keyword evidence="1" id="KW-0723">Serine/threonine-protein kinase</keyword>
<protein>
    <recommendedName>
        <fullName evidence="6">Protein kinase domain-containing protein</fullName>
    </recommendedName>
</protein>
<evidence type="ECO:0000256" key="4">
    <source>
        <dbReference type="ARBA" id="ARBA00022777"/>
    </source>
</evidence>
<dbReference type="STRING" id="133381.A0A2T9Z755"/>
<evidence type="ECO:0000256" key="2">
    <source>
        <dbReference type="ARBA" id="ARBA00022679"/>
    </source>
</evidence>
<dbReference type="PROSITE" id="PS50011">
    <property type="entry name" value="PROTEIN_KINASE_DOM"/>
    <property type="match status" value="1"/>
</dbReference>
<reference evidence="7 8" key="1">
    <citation type="journal article" date="2018" name="MBio">
        <title>Comparative Genomics Reveals the Core Gene Toolbox for the Fungus-Insect Symbiosis.</title>
        <authorList>
            <person name="Wang Y."/>
            <person name="Stata M."/>
            <person name="Wang W."/>
            <person name="Stajich J.E."/>
            <person name="White M.M."/>
            <person name="Moncalvo J.M."/>
        </authorList>
    </citation>
    <scope>NUCLEOTIDE SEQUENCE [LARGE SCALE GENOMIC DNA]</scope>
    <source>
        <strain evidence="7 8">SC-DP-2</strain>
    </source>
</reference>
<name>A0A2T9Z755_9FUNG</name>
<dbReference type="InterPro" id="IPR011009">
    <property type="entry name" value="Kinase-like_dom_sf"/>
</dbReference>
<keyword evidence="4" id="KW-0418">Kinase</keyword>
<dbReference type="InterPro" id="IPR000719">
    <property type="entry name" value="Prot_kinase_dom"/>
</dbReference>